<gene>
    <name evidence="2" type="ORF">CAAN4_G01222</name>
</gene>
<protein>
    <submittedName>
        <fullName evidence="2">Uncharacterized protein</fullName>
    </submittedName>
</protein>
<sequence>MKLIHIIVLFTQASVTFPVVIGQNILNYHVNKDVSSQGVYKCEKSEDKEGEAGGYQCIIDILDISSATKERSDSVTDLGYFGCSSEEEGKYSCVITQKNLLAIAELPPYLGLFYCDSLESSTHLGYNCSVAVGKKGEEITHKQLGKREGNVPEYVGVFWCTDKIANNYICNLKIGNIDDKLFAESFLLGN</sequence>
<evidence type="ECO:0000313" key="2">
    <source>
        <dbReference type="EMBL" id="CAK7915864.1"/>
    </source>
</evidence>
<keyword evidence="3" id="KW-1185">Reference proteome</keyword>
<name>A0ABP0EJD7_9ASCO</name>
<reference evidence="2 3" key="1">
    <citation type="submission" date="2024-01" db="EMBL/GenBank/DDBJ databases">
        <authorList>
            <consortium name="Genoscope - CEA"/>
            <person name="William W."/>
        </authorList>
    </citation>
    <scope>NUCLEOTIDE SEQUENCE [LARGE SCALE GENOMIC DNA]</scope>
    <source>
        <strain evidence="2 3">29B2s-10</strain>
    </source>
</reference>
<evidence type="ECO:0000313" key="3">
    <source>
        <dbReference type="Proteomes" id="UP001497600"/>
    </source>
</evidence>
<organism evidence="2 3">
    <name type="scientific">[Candida] anglica</name>
    <dbReference type="NCBI Taxonomy" id="148631"/>
    <lineage>
        <taxon>Eukaryota</taxon>
        <taxon>Fungi</taxon>
        <taxon>Dikarya</taxon>
        <taxon>Ascomycota</taxon>
        <taxon>Saccharomycotina</taxon>
        <taxon>Pichiomycetes</taxon>
        <taxon>Debaryomycetaceae</taxon>
        <taxon>Kurtzmaniella</taxon>
    </lineage>
</organism>
<keyword evidence="1" id="KW-0732">Signal</keyword>
<dbReference type="EMBL" id="OZ004259">
    <property type="protein sequence ID" value="CAK7915864.1"/>
    <property type="molecule type" value="Genomic_DNA"/>
</dbReference>
<feature type="signal peptide" evidence="1">
    <location>
        <begin position="1"/>
        <end position="22"/>
    </location>
</feature>
<proteinExistence type="predicted"/>
<evidence type="ECO:0000256" key="1">
    <source>
        <dbReference type="SAM" id="SignalP"/>
    </source>
</evidence>
<dbReference type="Proteomes" id="UP001497600">
    <property type="component" value="Chromosome G"/>
</dbReference>
<accession>A0ABP0EJD7</accession>
<feature type="chain" id="PRO_5046138567" evidence="1">
    <location>
        <begin position="23"/>
        <end position="190"/>
    </location>
</feature>